<dbReference type="EMBL" id="FOCX01000057">
    <property type="protein sequence ID" value="SEP26299.1"/>
    <property type="molecule type" value="Genomic_DNA"/>
</dbReference>
<gene>
    <name evidence="2" type="ORF">SAMN05216388_105712</name>
</gene>
<dbReference type="AlphaFoldDB" id="A0A1H8WFE2"/>
<keyword evidence="1" id="KW-0812">Transmembrane</keyword>
<evidence type="ECO:0000256" key="1">
    <source>
        <dbReference type="SAM" id="Phobius"/>
    </source>
</evidence>
<keyword evidence="1" id="KW-0472">Membrane</keyword>
<reference evidence="3" key="1">
    <citation type="submission" date="2016-10" db="EMBL/GenBank/DDBJ databases">
        <authorList>
            <person name="Varghese N."/>
            <person name="Submissions S."/>
        </authorList>
    </citation>
    <scope>NUCLEOTIDE SEQUENCE [LARGE SCALE GENOMIC DNA]</scope>
    <source>
        <strain evidence="3">IBRC-M 10043</strain>
    </source>
</reference>
<dbReference type="Proteomes" id="UP000198775">
    <property type="component" value="Unassembled WGS sequence"/>
</dbReference>
<sequence>MNREDKLIIVFVIGVLMATIPFFGPFPTYLDTNSPDNFDSFGTPILFLRILVTMIGLVLCGMTTVLYLKRVMSQN</sequence>
<accession>A0A1H8WFE2</accession>
<name>A0A1H8WFE2_9EURY</name>
<proteinExistence type="predicted"/>
<keyword evidence="1" id="KW-1133">Transmembrane helix</keyword>
<evidence type="ECO:0000313" key="2">
    <source>
        <dbReference type="EMBL" id="SEP26299.1"/>
    </source>
</evidence>
<keyword evidence="3" id="KW-1185">Reference proteome</keyword>
<feature type="transmembrane region" description="Helical" evidence="1">
    <location>
        <begin position="7"/>
        <end position="26"/>
    </location>
</feature>
<feature type="transmembrane region" description="Helical" evidence="1">
    <location>
        <begin position="46"/>
        <end position="68"/>
    </location>
</feature>
<organism evidence="2 3">
    <name type="scientific">Halorientalis persicus</name>
    <dbReference type="NCBI Taxonomy" id="1367881"/>
    <lineage>
        <taxon>Archaea</taxon>
        <taxon>Methanobacteriati</taxon>
        <taxon>Methanobacteriota</taxon>
        <taxon>Stenosarchaea group</taxon>
        <taxon>Halobacteria</taxon>
        <taxon>Halobacteriales</taxon>
        <taxon>Haloarculaceae</taxon>
        <taxon>Halorientalis</taxon>
    </lineage>
</organism>
<evidence type="ECO:0000313" key="3">
    <source>
        <dbReference type="Proteomes" id="UP000198775"/>
    </source>
</evidence>
<protein>
    <submittedName>
        <fullName evidence="2">Uncharacterized protein</fullName>
    </submittedName>
</protein>